<evidence type="ECO:0000313" key="3">
    <source>
        <dbReference type="Proteomes" id="UP000220914"/>
    </source>
</evidence>
<comment type="caution">
    <text evidence="2">The sequence shown here is derived from an EMBL/GenBank/DDBJ whole genome shotgun (WGS) entry which is preliminary data.</text>
</comment>
<accession>A0A2A7MUE8</accession>
<sequence length="246" mass="26400">MSFTRDAADIGRLLGWAARPRETPARHEDYHRLVSRYRGDADFASAVDAAFAAAGLYVTVDEREGAIVAAAPDSPLRVTLSDVMKRAQPLQRAVVGAVILAIAYTTYPEAVMLDDPDRMAVFTTRSVVDALDRAVQAHAEAATGDGGVDEEMLEAWRGWLALAPARPNAARRSGNDRPGVVARVCRLLVEAGYLTSRGDVDGGTWVARPRFRHAVAALCEDSELYVLVNGLADNSVEITAAGGDHE</sequence>
<reference evidence="2 3" key="1">
    <citation type="submission" date="2017-10" db="EMBL/GenBank/DDBJ databases">
        <title>The new phylogeny of genus Mycobacterium.</title>
        <authorList>
            <person name="Tortoli E."/>
            <person name="Trovato A."/>
            <person name="Cirillo D.M."/>
        </authorList>
    </citation>
    <scope>NUCLEOTIDE SEQUENCE [LARGE SCALE GENOMIC DNA]</scope>
    <source>
        <strain evidence="2 3">CCUG37673</strain>
    </source>
</reference>
<dbReference type="Proteomes" id="UP000465302">
    <property type="component" value="Unassembled WGS sequence"/>
</dbReference>
<dbReference type="OrthoDB" id="5183036at2"/>
<dbReference type="EMBL" id="BLKS01000001">
    <property type="protein sequence ID" value="GFG53486.1"/>
    <property type="molecule type" value="Genomic_DNA"/>
</dbReference>
<keyword evidence="3" id="KW-1185">Reference proteome</keyword>
<dbReference type="EMBL" id="PDCP01000046">
    <property type="protein sequence ID" value="PEG35355.1"/>
    <property type="molecule type" value="Genomic_DNA"/>
</dbReference>
<proteinExistence type="predicted"/>
<reference evidence="1 4" key="2">
    <citation type="journal article" date="2019" name="Emerg. Microbes Infect.">
        <title>Comprehensive subspecies identification of 175 nontuberculous mycobacteria species based on 7547 genomic profiles.</title>
        <authorList>
            <person name="Matsumoto Y."/>
            <person name="Kinjo T."/>
            <person name="Motooka D."/>
            <person name="Nabeya D."/>
            <person name="Jung N."/>
            <person name="Uechi K."/>
            <person name="Horii T."/>
            <person name="Iida T."/>
            <person name="Fujita J."/>
            <person name="Nakamura S."/>
        </authorList>
    </citation>
    <scope>NUCLEOTIDE SEQUENCE [LARGE SCALE GENOMIC DNA]</scope>
    <source>
        <strain evidence="1 4">JCM 6377</strain>
    </source>
</reference>
<evidence type="ECO:0000313" key="4">
    <source>
        <dbReference type="Proteomes" id="UP000465302"/>
    </source>
</evidence>
<evidence type="ECO:0000313" key="1">
    <source>
        <dbReference type="EMBL" id="GFG53486.1"/>
    </source>
</evidence>
<evidence type="ECO:0000313" key="2">
    <source>
        <dbReference type="EMBL" id="PEG35355.1"/>
    </source>
</evidence>
<dbReference type="RefSeq" id="WP_097942212.1">
    <property type="nucleotide sequence ID" value="NZ_BLKS01000001.1"/>
</dbReference>
<dbReference type="Proteomes" id="UP000220914">
    <property type="component" value="Unassembled WGS sequence"/>
</dbReference>
<reference evidence="1" key="3">
    <citation type="submission" date="2020-02" db="EMBL/GenBank/DDBJ databases">
        <authorList>
            <person name="Matsumoto Y."/>
            <person name="Motooka D."/>
            <person name="Nakamura S."/>
        </authorList>
    </citation>
    <scope>NUCLEOTIDE SEQUENCE</scope>
    <source>
        <strain evidence="1">JCM 6377</strain>
    </source>
</reference>
<protein>
    <submittedName>
        <fullName evidence="2">Uncharacterized protein</fullName>
    </submittedName>
</protein>
<name>A0A2A7MUE8_MYCAG</name>
<organism evidence="2 3">
    <name type="scientific">Mycolicibacterium agri</name>
    <name type="common">Mycobacterium agri</name>
    <dbReference type="NCBI Taxonomy" id="36811"/>
    <lineage>
        <taxon>Bacteria</taxon>
        <taxon>Bacillati</taxon>
        <taxon>Actinomycetota</taxon>
        <taxon>Actinomycetes</taxon>
        <taxon>Mycobacteriales</taxon>
        <taxon>Mycobacteriaceae</taxon>
        <taxon>Mycolicibacterium</taxon>
    </lineage>
</organism>
<dbReference type="AlphaFoldDB" id="A0A2A7MUE8"/>
<gene>
    <name evidence="2" type="ORF">CQY20_22030</name>
    <name evidence="1" type="ORF">MAGR_49270</name>
</gene>